<evidence type="ECO:0000313" key="10">
    <source>
        <dbReference type="EMBL" id="KAF4660817.1"/>
    </source>
</evidence>
<feature type="transmembrane region" description="Helical" evidence="9">
    <location>
        <begin position="81"/>
        <end position="107"/>
    </location>
</feature>
<keyword evidence="6 9" id="KW-1133">Transmembrane helix</keyword>
<feature type="transmembrane region" description="Helical" evidence="9">
    <location>
        <begin position="384"/>
        <end position="406"/>
    </location>
</feature>
<feature type="transmembrane region" description="Helical" evidence="9">
    <location>
        <begin position="289"/>
        <end position="309"/>
    </location>
</feature>
<reference evidence="10 11" key="1">
    <citation type="submission" date="2020-04" db="EMBL/GenBank/DDBJ databases">
        <title>Perkinsus olseni comparative genomics.</title>
        <authorList>
            <person name="Bogema D.R."/>
        </authorList>
    </citation>
    <scope>NUCLEOTIDE SEQUENCE [LARGE SCALE GENOMIC DNA]</scope>
    <source>
        <strain evidence="10">ATCC PRA-179</strain>
    </source>
</reference>
<dbReference type="PANTHER" id="PTHR12982:SF0">
    <property type="entry name" value="PHOSPHATIDYLINOSITOL N-ACETYLGLUCOSAMINYLTRANSFERASE SUBUNIT C"/>
    <property type="match status" value="1"/>
</dbReference>
<keyword evidence="7 9" id="KW-0472">Membrane</keyword>
<comment type="caution">
    <text evidence="10">The sequence shown here is derived from an EMBL/GenBank/DDBJ whole genome shotgun (WGS) entry which is preliminary data.</text>
</comment>
<accession>A0A7J6LNN6</accession>
<feature type="transmembrane region" description="Helical" evidence="9">
    <location>
        <begin position="315"/>
        <end position="336"/>
    </location>
</feature>
<dbReference type="OrthoDB" id="417678at2759"/>
<dbReference type="InterPro" id="IPR009450">
    <property type="entry name" value="Plno_GlcNAc_GPI2"/>
</dbReference>
<name>A0A7J6LNN6_PEROL</name>
<evidence type="ECO:0000256" key="3">
    <source>
        <dbReference type="ARBA" id="ARBA00008321"/>
    </source>
</evidence>
<evidence type="ECO:0000256" key="2">
    <source>
        <dbReference type="ARBA" id="ARBA00004687"/>
    </source>
</evidence>
<feature type="transmembrane region" description="Helical" evidence="9">
    <location>
        <begin position="438"/>
        <end position="457"/>
    </location>
</feature>
<feature type="transmembrane region" description="Helical" evidence="9">
    <location>
        <begin position="357"/>
        <end position="378"/>
    </location>
</feature>
<protein>
    <submittedName>
        <fullName evidence="10">Uncharacterized protein</fullName>
    </submittedName>
</protein>
<comment type="pathway">
    <text evidence="2">Glycolipid biosynthesis; glycosylphosphatidylinositol-anchor biosynthesis.</text>
</comment>
<feature type="transmembrane region" description="Helical" evidence="9">
    <location>
        <begin position="413"/>
        <end position="432"/>
    </location>
</feature>
<evidence type="ECO:0000313" key="11">
    <source>
        <dbReference type="Proteomes" id="UP000570595"/>
    </source>
</evidence>
<dbReference type="Proteomes" id="UP000570595">
    <property type="component" value="Unassembled WGS sequence"/>
</dbReference>
<evidence type="ECO:0000256" key="7">
    <source>
        <dbReference type="ARBA" id="ARBA00023136"/>
    </source>
</evidence>
<comment type="similarity">
    <text evidence="3">Belongs to the PIGC family.</text>
</comment>
<dbReference type="GO" id="GO:0006506">
    <property type="term" value="P:GPI anchor biosynthetic process"/>
    <property type="evidence" value="ECO:0007669"/>
    <property type="project" value="UniProtKB-UniPathway"/>
</dbReference>
<feature type="region of interest" description="Disordered" evidence="8">
    <location>
        <begin position="200"/>
        <end position="229"/>
    </location>
</feature>
<dbReference type="PANTHER" id="PTHR12982">
    <property type="entry name" value="PHOSPHATIDYLINOSITOL GLYCAN, CLASS C"/>
    <property type="match status" value="1"/>
</dbReference>
<evidence type="ECO:0000256" key="6">
    <source>
        <dbReference type="ARBA" id="ARBA00022989"/>
    </source>
</evidence>
<comment type="subcellular location">
    <subcellularLocation>
        <location evidence="1">Membrane</location>
        <topology evidence="1">Multi-pass membrane protein</topology>
    </subcellularLocation>
</comment>
<evidence type="ECO:0000256" key="1">
    <source>
        <dbReference type="ARBA" id="ARBA00004141"/>
    </source>
</evidence>
<sequence length="494" mass="54584">MPPPSPPPPPPSATVCFRNDRFDGRCVTPIESTPGAESGDDDATGFRKILYEPQSYPDNYCSQEAFLSSLRMNTNLKRYRYWPLVAKTACIAQHLSVIAIFVIVWLWLRAGAIEPPALLVADVALLLLGYSCRSALLRAAGAQLVVSNTRNRNKGGKISASCGSFHCAFQDAYYKNIHGGSTRHAAEAAFRCIHTPQRHHGLKDDLLSPLRPSRPVRTPQSDQPHSRSVRLLSAPAESLHVRQECEDPAVAGVDDLGSLPEYSLLENSPTIVSEGIRLRERLWEDTKSALHVFGTLWVLSPILQTLTSSWSEDTIIAVAVILLVVVIHALIHDYAFVYRPVPSSALISKSLALRKAWLVDSTVGLNAAMFAAIILASRLRTPDYVFAFAFFAMLAFAFVPFAFKWVYDNSRNVYTKVLTPGICFVATLGLWMHSKFGAIAFQALIAMMCFACPYLLIKSQCYKTEMRGPWDIAIVKSGSSRKQSTPHKLRSISA</sequence>
<evidence type="ECO:0000256" key="4">
    <source>
        <dbReference type="ARBA" id="ARBA00022502"/>
    </source>
</evidence>
<evidence type="ECO:0000256" key="9">
    <source>
        <dbReference type="SAM" id="Phobius"/>
    </source>
</evidence>
<dbReference type="GO" id="GO:0000506">
    <property type="term" value="C:glycosylphosphatidylinositol-N-acetylglucosaminyltransferase (GPI-GnT) complex"/>
    <property type="evidence" value="ECO:0007669"/>
    <property type="project" value="TreeGrafter"/>
</dbReference>
<proteinExistence type="inferred from homology"/>
<keyword evidence="4" id="KW-0337">GPI-anchor biosynthesis</keyword>
<dbReference type="UniPathway" id="UPA00196"/>
<gene>
    <name evidence="10" type="ORF">FOZ61_003718</name>
</gene>
<evidence type="ECO:0000256" key="8">
    <source>
        <dbReference type="SAM" id="MobiDB-lite"/>
    </source>
</evidence>
<keyword evidence="5 9" id="KW-0812">Transmembrane</keyword>
<organism evidence="10 11">
    <name type="scientific">Perkinsus olseni</name>
    <name type="common">Perkinsus atlanticus</name>
    <dbReference type="NCBI Taxonomy" id="32597"/>
    <lineage>
        <taxon>Eukaryota</taxon>
        <taxon>Sar</taxon>
        <taxon>Alveolata</taxon>
        <taxon>Perkinsozoa</taxon>
        <taxon>Perkinsea</taxon>
        <taxon>Perkinsida</taxon>
        <taxon>Perkinsidae</taxon>
        <taxon>Perkinsus</taxon>
    </lineage>
</organism>
<dbReference type="Pfam" id="PF06432">
    <property type="entry name" value="GPI2"/>
    <property type="match status" value="1"/>
</dbReference>
<dbReference type="AlphaFoldDB" id="A0A7J6LNN6"/>
<dbReference type="EMBL" id="JABAHT010000218">
    <property type="protein sequence ID" value="KAF4660817.1"/>
    <property type="molecule type" value="Genomic_DNA"/>
</dbReference>
<evidence type="ECO:0000256" key="5">
    <source>
        <dbReference type="ARBA" id="ARBA00022692"/>
    </source>
</evidence>